<dbReference type="GO" id="GO:0022857">
    <property type="term" value="F:transmembrane transporter activity"/>
    <property type="evidence" value="ECO:0007669"/>
    <property type="project" value="InterPro"/>
</dbReference>
<feature type="transmembrane region" description="Helical" evidence="5">
    <location>
        <begin position="354"/>
        <end position="371"/>
    </location>
</feature>
<comment type="caution">
    <text evidence="7">The sequence shown here is derived from an EMBL/GenBank/DDBJ whole genome shotgun (WGS) entry which is preliminary data.</text>
</comment>
<name>A0A922M0B6_SPOEX</name>
<evidence type="ECO:0000313" key="8">
    <source>
        <dbReference type="Proteomes" id="UP000814243"/>
    </source>
</evidence>
<proteinExistence type="predicted"/>
<dbReference type="InterPro" id="IPR005828">
    <property type="entry name" value="MFS_sugar_transport-like"/>
</dbReference>
<accession>A0A922M0B6</accession>
<dbReference type="InterPro" id="IPR020846">
    <property type="entry name" value="MFS_dom"/>
</dbReference>
<evidence type="ECO:0000256" key="2">
    <source>
        <dbReference type="ARBA" id="ARBA00022692"/>
    </source>
</evidence>
<organism evidence="7 8">
    <name type="scientific">Spodoptera exigua</name>
    <name type="common">Beet armyworm</name>
    <name type="synonym">Noctua fulgens</name>
    <dbReference type="NCBI Taxonomy" id="7107"/>
    <lineage>
        <taxon>Eukaryota</taxon>
        <taxon>Metazoa</taxon>
        <taxon>Ecdysozoa</taxon>
        <taxon>Arthropoda</taxon>
        <taxon>Hexapoda</taxon>
        <taxon>Insecta</taxon>
        <taxon>Pterygota</taxon>
        <taxon>Neoptera</taxon>
        <taxon>Endopterygota</taxon>
        <taxon>Lepidoptera</taxon>
        <taxon>Glossata</taxon>
        <taxon>Ditrysia</taxon>
        <taxon>Noctuoidea</taxon>
        <taxon>Noctuidae</taxon>
        <taxon>Amphipyrinae</taxon>
        <taxon>Spodoptera</taxon>
    </lineage>
</organism>
<feature type="transmembrane region" description="Helical" evidence="5">
    <location>
        <begin position="184"/>
        <end position="205"/>
    </location>
</feature>
<feature type="transmembrane region" description="Helical" evidence="5">
    <location>
        <begin position="12"/>
        <end position="33"/>
    </location>
</feature>
<dbReference type="PANTHER" id="PTHR24064">
    <property type="entry name" value="SOLUTE CARRIER FAMILY 22 MEMBER"/>
    <property type="match status" value="1"/>
</dbReference>
<comment type="subcellular location">
    <subcellularLocation>
        <location evidence="1">Membrane</location>
        <topology evidence="1">Multi-pass membrane protein</topology>
    </subcellularLocation>
</comment>
<evidence type="ECO:0000256" key="5">
    <source>
        <dbReference type="SAM" id="Phobius"/>
    </source>
</evidence>
<dbReference type="AlphaFoldDB" id="A0A922M0B6"/>
<reference evidence="7" key="1">
    <citation type="journal article" date="2021" name="G3 (Bethesda)">
        <title>Genome and transcriptome analysis of the beet armyworm Spodoptera exigua reveals targets for pest control. .</title>
        <authorList>
            <person name="Simon S."/>
            <person name="Breeschoten T."/>
            <person name="Jansen H.J."/>
            <person name="Dirks R.P."/>
            <person name="Schranz M.E."/>
            <person name="Ros V.I.D."/>
        </authorList>
    </citation>
    <scope>NUCLEOTIDE SEQUENCE</scope>
    <source>
        <strain evidence="7">TB_SE_WUR_2020</strain>
    </source>
</reference>
<dbReference type="GO" id="GO:0016020">
    <property type="term" value="C:membrane"/>
    <property type="evidence" value="ECO:0007669"/>
    <property type="project" value="UniProtKB-SubCell"/>
</dbReference>
<dbReference type="Gene3D" id="1.20.1250.20">
    <property type="entry name" value="MFS general substrate transporter like domains"/>
    <property type="match status" value="1"/>
</dbReference>
<feature type="transmembrane region" description="Helical" evidence="5">
    <location>
        <begin position="297"/>
        <end position="314"/>
    </location>
</feature>
<keyword evidence="2 5" id="KW-0812">Transmembrane</keyword>
<dbReference type="SUPFAM" id="SSF103473">
    <property type="entry name" value="MFS general substrate transporter"/>
    <property type="match status" value="1"/>
</dbReference>
<evidence type="ECO:0000256" key="4">
    <source>
        <dbReference type="ARBA" id="ARBA00023136"/>
    </source>
</evidence>
<feature type="transmembrane region" description="Helical" evidence="5">
    <location>
        <begin position="326"/>
        <end position="347"/>
    </location>
</feature>
<feature type="transmembrane region" description="Helical" evidence="5">
    <location>
        <begin position="126"/>
        <end position="146"/>
    </location>
</feature>
<dbReference type="InterPro" id="IPR036259">
    <property type="entry name" value="MFS_trans_sf"/>
</dbReference>
<feature type="transmembrane region" description="Helical" evidence="5">
    <location>
        <begin position="437"/>
        <end position="459"/>
    </location>
</feature>
<keyword evidence="4 5" id="KW-0472">Membrane</keyword>
<dbReference type="PROSITE" id="PS50850">
    <property type="entry name" value="MFS"/>
    <property type="match status" value="1"/>
</dbReference>
<gene>
    <name evidence="7" type="ORF">HF086_017962</name>
</gene>
<evidence type="ECO:0000313" key="7">
    <source>
        <dbReference type="EMBL" id="KAH9627987.1"/>
    </source>
</evidence>
<feature type="transmembrane region" description="Helical" evidence="5">
    <location>
        <begin position="93"/>
        <end position="114"/>
    </location>
</feature>
<evidence type="ECO:0000256" key="3">
    <source>
        <dbReference type="ARBA" id="ARBA00022989"/>
    </source>
</evidence>
<keyword evidence="3 5" id="KW-1133">Transmembrane helix</keyword>
<feature type="transmembrane region" description="Helical" evidence="5">
    <location>
        <begin position="377"/>
        <end position="400"/>
    </location>
</feature>
<dbReference type="Proteomes" id="UP000814243">
    <property type="component" value="Unassembled WGS sequence"/>
</dbReference>
<evidence type="ECO:0000256" key="1">
    <source>
        <dbReference type="ARBA" id="ARBA00004141"/>
    </source>
</evidence>
<protein>
    <recommendedName>
        <fullName evidence="6">Major facilitator superfamily (MFS) profile domain-containing protein</fullName>
    </recommendedName>
</protein>
<sequence>MSRGNAEERQDLILNITGSFGKYQLWLAFIIFLSKFPIAFNQLAIIFLAPPATFVCETTGKKNDCPCDKPIYDTGTFSNTMVMEFHLICNRKWLTSFSQLAFQAGTLIGSMLFGMASDRYGRKNPLIAACVLQFICGISAVFAPNYEIFTLFRFGVGVSVGGTMVIGFVILMEFIGPEYREVISALYQVPFNLGSILLPFIAYHNRNFRDLQLVICLTTLHSVIYFYSLPETPRWLIAKNRTDQAIEILHHVAKVNKRPVENVRTDVEAYQLAASKNKLNKGTTADLFRTPNLRKRILAMAFNWLTCAYCYYGVSQYVGQLTGDIFINVASSSSVVLCGTLLSIPFMKLMGRKTILLVCHFLCSACLVILAFSEGVLSVICATVGVVTSFIVFVVVYLYAGELFPTVVRNCAVGLSSSAARIGSMVAPFVLDLKDFHPAVTALTFAVIPFIAFFVTLVLPETKGCKLTSTLEEGENAFVKPKEQK</sequence>
<feature type="transmembrane region" description="Helical" evidence="5">
    <location>
        <begin position="412"/>
        <end position="431"/>
    </location>
</feature>
<evidence type="ECO:0000259" key="6">
    <source>
        <dbReference type="PROSITE" id="PS50850"/>
    </source>
</evidence>
<feature type="transmembrane region" description="Helical" evidence="5">
    <location>
        <begin position="152"/>
        <end position="172"/>
    </location>
</feature>
<dbReference type="Pfam" id="PF00083">
    <property type="entry name" value="Sugar_tr"/>
    <property type="match status" value="1"/>
</dbReference>
<dbReference type="EMBL" id="JACEFF010000930">
    <property type="protein sequence ID" value="KAH9627987.1"/>
    <property type="molecule type" value="Genomic_DNA"/>
</dbReference>
<dbReference type="CDD" id="cd17317">
    <property type="entry name" value="MFS_SLC22"/>
    <property type="match status" value="1"/>
</dbReference>
<feature type="domain" description="Major facilitator superfamily (MFS) profile" evidence="6">
    <location>
        <begin position="27"/>
        <end position="464"/>
    </location>
</feature>